<dbReference type="RefSeq" id="WP_419152709.1">
    <property type="nucleotide sequence ID" value="NZ_JAUSTR010000023.1"/>
</dbReference>
<name>A0ABT9VRY6_9BACI</name>
<gene>
    <name evidence="1" type="ORF">J2S06_002854</name>
</gene>
<accession>A0ABT9VRY6</accession>
<protein>
    <submittedName>
        <fullName evidence="1">Uncharacterized protein</fullName>
    </submittedName>
</protein>
<organism evidence="1 2">
    <name type="scientific">Aeribacillus alveayuensis</name>
    <dbReference type="NCBI Taxonomy" id="279215"/>
    <lineage>
        <taxon>Bacteria</taxon>
        <taxon>Bacillati</taxon>
        <taxon>Bacillota</taxon>
        <taxon>Bacilli</taxon>
        <taxon>Bacillales</taxon>
        <taxon>Bacillaceae</taxon>
        <taxon>Aeribacillus</taxon>
    </lineage>
</organism>
<evidence type="ECO:0000313" key="2">
    <source>
        <dbReference type="Proteomes" id="UP001225646"/>
    </source>
</evidence>
<reference evidence="1 2" key="1">
    <citation type="submission" date="2023-07" db="EMBL/GenBank/DDBJ databases">
        <title>Genomic Encyclopedia of Type Strains, Phase IV (KMG-IV): sequencing the most valuable type-strain genomes for metagenomic binning, comparative biology and taxonomic classification.</title>
        <authorList>
            <person name="Goeker M."/>
        </authorList>
    </citation>
    <scope>NUCLEOTIDE SEQUENCE [LARGE SCALE GENOMIC DNA]</scope>
    <source>
        <strain evidence="1 2">DSM 19092</strain>
    </source>
</reference>
<proteinExistence type="predicted"/>
<sequence>MKTNMFSVHLQKFFCISELNPQQSVMTAIVKRRPPSLGMIKPFIAAILSDSTPTNDLSSMVQSQ</sequence>
<comment type="caution">
    <text evidence="1">The sequence shown here is derived from an EMBL/GenBank/DDBJ whole genome shotgun (WGS) entry which is preliminary data.</text>
</comment>
<evidence type="ECO:0000313" key="1">
    <source>
        <dbReference type="EMBL" id="MDQ0163743.1"/>
    </source>
</evidence>
<keyword evidence="2" id="KW-1185">Reference proteome</keyword>
<dbReference type="EMBL" id="JAUSTR010000023">
    <property type="protein sequence ID" value="MDQ0163743.1"/>
    <property type="molecule type" value="Genomic_DNA"/>
</dbReference>
<dbReference type="Proteomes" id="UP001225646">
    <property type="component" value="Unassembled WGS sequence"/>
</dbReference>